<keyword evidence="2" id="KW-1185">Reference proteome</keyword>
<accession>A0A3A1NB33</accession>
<name>A0A3A1NB33_9FLAO</name>
<comment type="caution">
    <text evidence="1">The sequence shown here is derived from an EMBL/GenBank/DDBJ whole genome shotgun (WGS) entry which is preliminary data.</text>
</comment>
<proteinExistence type="predicted"/>
<sequence>MTLTIVATVLCILSFLYSIREIEKSPIVKGVVVQSEISSGGKHIPIIAYNLPTGGTKRFRSRFSSRPQFYFVGDTVEVLLVGEDF</sequence>
<evidence type="ECO:0000313" key="2">
    <source>
        <dbReference type="Proteomes" id="UP000266067"/>
    </source>
</evidence>
<dbReference type="AlphaFoldDB" id="A0A3A1NB33"/>
<protein>
    <recommendedName>
        <fullName evidence="3">DUF3592 domain-containing protein</fullName>
    </recommendedName>
</protein>
<evidence type="ECO:0000313" key="1">
    <source>
        <dbReference type="EMBL" id="RIV36705.1"/>
    </source>
</evidence>
<evidence type="ECO:0008006" key="3">
    <source>
        <dbReference type="Google" id="ProtNLM"/>
    </source>
</evidence>
<reference evidence="1 2" key="1">
    <citation type="submission" date="2018-08" db="EMBL/GenBank/DDBJ databases">
        <title>Proposal of Muricauda 72 sp.nov. and Muricauda NH166 sp.nov., isolated from seawater.</title>
        <authorList>
            <person name="Cheng H."/>
            <person name="Wu Y.-H."/>
            <person name="Guo L.-L."/>
            <person name="Xu X.-W."/>
        </authorList>
    </citation>
    <scope>NUCLEOTIDE SEQUENCE [LARGE SCALE GENOMIC DNA]</scope>
    <source>
        <strain evidence="1 2">KCTC 22173</strain>
    </source>
</reference>
<dbReference type="EMBL" id="QXFH01000060">
    <property type="protein sequence ID" value="RIV36705.1"/>
    <property type="molecule type" value="Genomic_DNA"/>
</dbReference>
<gene>
    <name evidence="1" type="ORF">D2V08_01610</name>
</gene>
<dbReference type="Proteomes" id="UP000266067">
    <property type="component" value="Unassembled WGS sequence"/>
</dbReference>
<organism evidence="1 2">
    <name type="scientific">Flagellimonas lutimaris</name>
    <dbReference type="NCBI Taxonomy" id="475082"/>
    <lineage>
        <taxon>Bacteria</taxon>
        <taxon>Pseudomonadati</taxon>
        <taxon>Bacteroidota</taxon>
        <taxon>Flavobacteriia</taxon>
        <taxon>Flavobacteriales</taxon>
        <taxon>Flavobacteriaceae</taxon>
        <taxon>Flagellimonas</taxon>
    </lineage>
</organism>